<reference evidence="1 2" key="1">
    <citation type="submission" date="2020-03" db="EMBL/GenBank/DDBJ databases">
        <title>Two novel Motilibacter sp.</title>
        <authorList>
            <person name="Liu S."/>
        </authorList>
    </citation>
    <scope>NUCLEOTIDE SEQUENCE [LARGE SCALE GENOMIC DNA]</scope>
    <source>
        <strain evidence="1 2">E257</strain>
    </source>
</reference>
<evidence type="ECO:0000313" key="2">
    <source>
        <dbReference type="Proteomes" id="UP000800981"/>
    </source>
</evidence>
<organism evidence="1 2">
    <name type="scientific">Motilibacter deserti</name>
    <dbReference type="NCBI Taxonomy" id="2714956"/>
    <lineage>
        <taxon>Bacteria</taxon>
        <taxon>Bacillati</taxon>
        <taxon>Actinomycetota</taxon>
        <taxon>Actinomycetes</taxon>
        <taxon>Motilibacterales</taxon>
        <taxon>Motilibacteraceae</taxon>
        <taxon>Motilibacter</taxon>
    </lineage>
</organism>
<dbReference type="EMBL" id="JAANNP010000006">
    <property type="protein sequence ID" value="NHC14439.1"/>
    <property type="molecule type" value="Genomic_DNA"/>
</dbReference>
<gene>
    <name evidence="1" type="ORF">G9H71_11680</name>
</gene>
<accession>A0ABX0GXE1</accession>
<proteinExistence type="predicted"/>
<dbReference type="RefSeq" id="WP_166281958.1">
    <property type="nucleotide sequence ID" value="NZ_JAANNP010000006.1"/>
</dbReference>
<comment type="caution">
    <text evidence="1">The sequence shown here is derived from an EMBL/GenBank/DDBJ whole genome shotgun (WGS) entry which is preliminary data.</text>
</comment>
<protein>
    <submittedName>
        <fullName evidence="1">DUF885 domain-containing protein</fullName>
    </submittedName>
</protein>
<sequence length="554" mass="59664">MTDVATGFRTAATSGLDVLLTHSPTLATVSGDHRFDDRLERLDPASLAAERADLDLALAALDAVDPAQLSADDAVDQEVLRVALLSRAFTLDELRPLEHDPLEPNPGTALYTLLARDFAPLGDRLRSAAARLRQVPASLAAARDALTVAPRVHLETAAGQFAGTRSLIRDELAAALEQEPALGAEVEPARSAALDALDEHVAWLRERLAATDGSADGDPRLGPDRFSRKLALSLDLGKDTAGDAADTVLALAEENLERVEAQIAEAAARLGGGVREVLDRLAAEGAVDDSTVVGMCREALAATTAFVQEERLMTVHDDPVEVIVMPELYRGVAVAYCDPPGPLEAAPLPTYFAVAPTPADWSAERSRSFYREYNAHMLHQLTIHEAAPGHVLQLASSRRFPGSTPVRACLWNGAFVEGWAVYAEELMSDRGYPGVGGPDGNAALRMQQLKLQLRMTINAILDIRVHTRGMTEQEALRLMVERGHQEEGEAVGKWRRALLTSAQLATYFVGYAAVRDLVADLRSARPGWDDRRVHDAVLAHGSPAPRHVRALLGV</sequence>
<dbReference type="PANTHER" id="PTHR33361">
    <property type="entry name" value="GLR0591 PROTEIN"/>
    <property type="match status" value="1"/>
</dbReference>
<keyword evidence="2" id="KW-1185">Reference proteome</keyword>
<dbReference type="InterPro" id="IPR010281">
    <property type="entry name" value="DUF885"/>
</dbReference>
<evidence type="ECO:0000313" key="1">
    <source>
        <dbReference type="EMBL" id="NHC14439.1"/>
    </source>
</evidence>
<dbReference type="Pfam" id="PF05960">
    <property type="entry name" value="DUF885"/>
    <property type="match status" value="1"/>
</dbReference>
<dbReference type="PANTHER" id="PTHR33361:SF15">
    <property type="entry name" value="DUF885 FAMILY LIPOPROTEIN"/>
    <property type="match status" value="1"/>
</dbReference>
<name>A0ABX0GXE1_9ACTN</name>
<dbReference type="Proteomes" id="UP000800981">
    <property type="component" value="Unassembled WGS sequence"/>
</dbReference>